<feature type="domain" description="N-acetyltransferase" evidence="1">
    <location>
        <begin position="13"/>
        <end position="184"/>
    </location>
</feature>
<dbReference type="InterPro" id="IPR051531">
    <property type="entry name" value="N-acetyltransferase"/>
</dbReference>
<dbReference type="InterPro" id="IPR000182">
    <property type="entry name" value="GNAT_dom"/>
</dbReference>
<dbReference type="Gene3D" id="3.40.630.30">
    <property type="match status" value="1"/>
</dbReference>
<dbReference type="PANTHER" id="PTHR43792:SF1">
    <property type="entry name" value="N-ACETYLTRANSFERASE DOMAIN-CONTAINING PROTEIN"/>
    <property type="match status" value="1"/>
</dbReference>
<evidence type="ECO:0000313" key="3">
    <source>
        <dbReference type="Proteomes" id="UP000037405"/>
    </source>
</evidence>
<keyword evidence="3" id="KW-1185">Reference proteome</keyword>
<protein>
    <submittedName>
        <fullName evidence="2">GNAT family acetyltransferase</fullName>
    </submittedName>
</protein>
<dbReference type="STRING" id="189381.GCA_900166615_01093"/>
<dbReference type="RefSeq" id="WP_053428718.1">
    <property type="nucleotide sequence ID" value="NZ_JAUKEF010000004.1"/>
</dbReference>
<name>A0A0M0G6E9_9BACI</name>
<sequence>MTGTQLLMETERLVIRPFTRWDYGNWLQSHLDRLPSQHKYDAGYQDMSGCTEQWFAEMIGKQDEMMAKDEVYIFGVFLKATGVMVGTVDVSTLMRYNFNWGRIGYVLHNQHWQKGFGKESVAATLRMAYTKIGYHRIEAHIDLDNVPSISLVESVGMTYECTRKGFIYERGMWQDQLVYYQNAE</sequence>
<keyword evidence="2" id="KW-0808">Transferase</keyword>
<accession>A0A0M0G6E9</accession>
<dbReference type="PANTHER" id="PTHR43792">
    <property type="entry name" value="GNAT FAMILY, PUTATIVE (AFU_ORTHOLOGUE AFUA_3G00765)-RELATED-RELATED"/>
    <property type="match status" value="1"/>
</dbReference>
<reference evidence="3" key="1">
    <citation type="submission" date="2015-07" db="EMBL/GenBank/DDBJ databases">
        <title>Fjat-14235 jcm11544.</title>
        <authorList>
            <person name="Liu B."/>
            <person name="Wang J."/>
            <person name="Zhu Y."/>
            <person name="Liu G."/>
            <person name="Chen Q."/>
            <person name="Chen Z."/>
            <person name="Lan J."/>
            <person name="Che J."/>
            <person name="Ge C."/>
            <person name="Shi H."/>
            <person name="Pan Z."/>
            <person name="Liu X."/>
        </authorList>
    </citation>
    <scope>NUCLEOTIDE SEQUENCE [LARGE SCALE GENOMIC DNA]</scope>
    <source>
        <strain evidence="3">JCM 11544</strain>
    </source>
</reference>
<dbReference type="Proteomes" id="UP000037405">
    <property type="component" value="Unassembled WGS sequence"/>
</dbReference>
<evidence type="ECO:0000313" key="2">
    <source>
        <dbReference type="EMBL" id="KON85117.1"/>
    </source>
</evidence>
<dbReference type="SUPFAM" id="SSF55729">
    <property type="entry name" value="Acyl-CoA N-acyltransferases (Nat)"/>
    <property type="match status" value="1"/>
</dbReference>
<dbReference type="OrthoDB" id="9798081at2"/>
<comment type="caution">
    <text evidence="2">The sequence shown here is derived from an EMBL/GenBank/DDBJ whole genome shotgun (WGS) entry which is preliminary data.</text>
</comment>
<dbReference type="EMBL" id="LGUE01000004">
    <property type="protein sequence ID" value="KON85117.1"/>
    <property type="molecule type" value="Genomic_DNA"/>
</dbReference>
<gene>
    <name evidence="2" type="ORF">AF331_14155</name>
</gene>
<dbReference type="InterPro" id="IPR016181">
    <property type="entry name" value="Acyl_CoA_acyltransferase"/>
</dbReference>
<dbReference type="PATRIC" id="fig|189381.12.peg.2902"/>
<evidence type="ECO:0000259" key="1">
    <source>
        <dbReference type="PROSITE" id="PS51186"/>
    </source>
</evidence>
<dbReference type="AlphaFoldDB" id="A0A0M0G6E9"/>
<organism evidence="2 3">
    <name type="scientific">Rossellomorea marisflavi</name>
    <dbReference type="NCBI Taxonomy" id="189381"/>
    <lineage>
        <taxon>Bacteria</taxon>
        <taxon>Bacillati</taxon>
        <taxon>Bacillota</taxon>
        <taxon>Bacilli</taxon>
        <taxon>Bacillales</taxon>
        <taxon>Bacillaceae</taxon>
        <taxon>Rossellomorea</taxon>
    </lineage>
</organism>
<proteinExistence type="predicted"/>
<dbReference type="GO" id="GO:0016747">
    <property type="term" value="F:acyltransferase activity, transferring groups other than amino-acyl groups"/>
    <property type="evidence" value="ECO:0007669"/>
    <property type="project" value="InterPro"/>
</dbReference>
<dbReference type="Pfam" id="PF13302">
    <property type="entry name" value="Acetyltransf_3"/>
    <property type="match status" value="1"/>
</dbReference>
<dbReference type="PROSITE" id="PS51186">
    <property type="entry name" value="GNAT"/>
    <property type="match status" value="1"/>
</dbReference>